<dbReference type="SUPFAM" id="SSF55021">
    <property type="entry name" value="ACT-like"/>
    <property type="match status" value="1"/>
</dbReference>
<dbReference type="RefSeq" id="WP_106458262.1">
    <property type="nucleotide sequence ID" value="NZ_PXOH01000023.1"/>
</dbReference>
<dbReference type="Gene3D" id="3.30.70.260">
    <property type="match status" value="1"/>
</dbReference>
<proteinExistence type="predicted"/>
<sequence>MSLSPDWKHVNNNLLDLELDQSDKNRKTERRIKIRIPQQYTQEPLISRLISEYNIEVSIVAALLGSNKPNDGWFDLKLQGTSQDIDSALTYLTDLEVEIWYEENTLADGW</sequence>
<dbReference type="InterPro" id="IPR045865">
    <property type="entry name" value="ACT-like_dom_sf"/>
</dbReference>
<dbReference type="SMART" id="SM00930">
    <property type="entry name" value="NIL"/>
    <property type="match status" value="1"/>
</dbReference>
<protein>
    <submittedName>
        <fullName evidence="2">ABC transporter</fullName>
    </submittedName>
</protein>
<keyword evidence="3" id="KW-1185">Reference proteome</keyword>
<dbReference type="OrthoDB" id="457861at2"/>
<organism evidence="2 3">
    <name type="scientific">Aphanothece hegewaldii CCALA 016</name>
    <dbReference type="NCBI Taxonomy" id="2107694"/>
    <lineage>
        <taxon>Bacteria</taxon>
        <taxon>Bacillati</taxon>
        <taxon>Cyanobacteriota</taxon>
        <taxon>Cyanophyceae</taxon>
        <taxon>Oscillatoriophycideae</taxon>
        <taxon>Chroococcales</taxon>
        <taxon>Aphanothecaceae</taxon>
        <taxon>Aphanothece</taxon>
    </lineage>
</organism>
<accession>A0A2T1LU60</accession>
<dbReference type="Pfam" id="PF09383">
    <property type="entry name" value="NIL"/>
    <property type="match status" value="1"/>
</dbReference>
<reference evidence="2 3" key="1">
    <citation type="submission" date="2018-03" db="EMBL/GenBank/DDBJ databases">
        <title>The ancient ancestry and fast evolution of plastids.</title>
        <authorList>
            <person name="Moore K.R."/>
            <person name="Magnabosco C."/>
            <person name="Momper L."/>
            <person name="Gold D.A."/>
            <person name="Bosak T."/>
            <person name="Fournier G.P."/>
        </authorList>
    </citation>
    <scope>NUCLEOTIDE SEQUENCE [LARGE SCALE GENOMIC DNA]</scope>
    <source>
        <strain evidence="2 3">CCALA 016</strain>
    </source>
</reference>
<reference evidence="2 3" key="2">
    <citation type="submission" date="2018-03" db="EMBL/GenBank/DDBJ databases">
        <authorList>
            <person name="Keele B.F."/>
        </authorList>
    </citation>
    <scope>NUCLEOTIDE SEQUENCE [LARGE SCALE GENOMIC DNA]</scope>
    <source>
        <strain evidence="2 3">CCALA 016</strain>
    </source>
</reference>
<evidence type="ECO:0000313" key="3">
    <source>
        <dbReference type="Proteomes" id="UP000239001"/>
    </source>
</evidence>
<dbReference type="EMBL" id="PXOH01000023">
    <property type="protein sequence ID" value="PSF34992.1"/>
    <property type="molecule type" value="Genomic_DNA"/>
</dbReference>
<evidence type="ECO:0000259" key="1">
    <source>
        <dbReference type="SMART" id="SM00930"/>
    </source>
</evidence>
<feature type="domain" description="NIL" evidence="1">
    <location>
        <begin position="28"/>
        <end position="102"/>
    </location>
</feature>
<comment type="caution">
    <text evidence="2">The sequence shown here is derived from an EMBL/GenBank/DDBJ whole genome shotgun (WGS) entry which is preliminary data.</text>
</comment>
<dbReference type="InterPro" id="IPR018449">
    <property type="entry name" value="NIL_domain"/>
</dbReference>
<evidence type="ECO:0000313" key="2">
    <source>
        <dbReference type="EMBL" id="PSF34992.1"/>
    </source>
</evidence>
<dbReference type="Proteomes" id="UP000239001">
    <property type="component" value="Unassembled WGS sequence"/>
</dbReference>
<dbReference type="AlphaFoldDB" id="A0A2T1LU60"/>
<gene>
    <name evidence="2" type="ORF">C7H19_17750</name>
</gene>
<name>A0A2T1LU60_9CHRO</name>